<dbReference type="Proteomes" id="UP000561726">
    <property type="component" value="Unassembled WGS sequence"/>
</dbReference>
<gene>
    <name evidence="2" type="ORF">BJ997_003288</name>
</gene>
<name>A0A7W8ZZB9_9MICO</name>
<keyword evidence="1" id="KW-0812">Transmembrane</keyword>
<organism evidence="2 3">
    <name type="scientific">Cryobacterium roopkundense</name>
    <dbReference type="NCBI Taxonomy" id="1001240"/>
    <lineage>
        <taxon>Bacteria</taxon>
        <taxon>Bacillati</taxon>
        <taxon>Actinomycetota</taxon>
        <taxon>Actinomycetes</taxon>
        <taxon>Micrococcales</taxon>
        <taxon>Microbacteriaceae</taxon>
        <taxon>Cryobacterium</taxon>
    </lineage>
</organism>
<evidence type="ECO:0000313" key="2">
    <source>
        <dbReference type="EMBL" id="MBB5642740.1"/>
    </source>
</evidence>
<keyword evidence="1" id="KW-0472">Membrane</keyword>
<dbReference type="EMBL" id="JACHBQ010000001">
    <property type="protein sequence ID" value="MBB5642740.1"/>
    <property type="molecule type" value="Genomic_DNA"/>
</dbReference>
<keyword evidence="1" id="KW-1133">Transmembrane helix</keyword>
<dbReference type="RefSeq" id="WP_160175913.1">
    <property type="nucleotide sequence ID" value="NZ_JACHBQ010000001.1"/>
</dbReference>
<feature type="transmembrane region" description="Helical" evidence="1">
    <location>
        <begin position="21"/>
        <end position="45"/>
    </location>
</feature>
<protein>
    <submittedName>
        <fullName evidence="2">Uncharacterized protein</fullName>
    </submittedName>
</protein>
<proteinExistence type="predicted"/>
<evidence type="ECO:0000313" key="3">
    <source>
        <dbReference type="Proteomes" id="UP000561726"/>
    </source>
</evidence>
<sequence>MMRPTDIFFADQAKDKKLCAQWGAATTVFLGISWFSLGLFVASTIDAP</sequence>
<evidence type="ECO:0000256" key="1">
    <source>
        <dbReference type="SAM" id="Phobius"/>
    </source>
</evidence>
<dbReference type="AlphaFoldDB" id="A0A7W8ZZB9"/>
<reference evidence="2 3" key="1">
    <citation type="submission" date="2020-08" db="EMBL/GenBank/DDBJ databases">
        <title>Sequencing the genomes of 1000 actinobacteria strains.</title>
        <authorList>
            <person name="Klenk H.-P."/>
        </authorList>
    </citation>
    <scope>NUCLEOTIDE SEQUENCE [LARGE SCALE GENOMIC DNA]</scope>
    <source>
        <strain evidence="2 3">DSM 21065</strain>
    </source>
</reference>
<comment type="caution">
    <text evidence="2">The sequence shown here is derived from an EMBL/GenBank/DDBJ whole genome shotgun (WGS) entry which is preliminary data.</text>
</comment>
<accession>A0A7W8ZZB9</accession>